<dbReference type="SUPFAM" id="SSF49899">
    <property type="entry name" value="Concanavalin A-like lectins/glucanases"/>
    <property type="match status" value="1"/>
</dbReference>
<dbReference type="Pfam" id="PF26113">
    <property type="entry name" value="GH16_XgeA"/>
    <property type="match status" value="1"/>
</dbReference>
<dbReference type="CDD" id="cd02181">
    <property type="entry name" value="GH16_fungal_Lam16A_glucanase"/>
    <property type="match status" value="1"/>
</dbReference>
<dbReference type="EMBL" id="JAADJZ010000014">
    <property type="protein sequence ID" value="KAF2870176.1"/>
    <property type="molecule type" value="Genomic_DNA"/>
</dbReference>
<keyword evidence="4" id="KW-1185">Reference proteome</keyword>
<evidence type="ECO:0000313" key="3">
    <source>
        <dbReference type="EMBL" id="KAF2870176.1"/>
    </source>
</evidence>
<evidence type="ECO:0000259" key="2">
    <source>
        <dbReference type="PROSITE" id="PS51762"/>
    </source>
</evidence>
<evidence type="ECO:0000313" key="4">
    <source>
        <dbReference type="Proteomes" id="UP000481861"/>
    </source>
</evidence>
<dbReference type="Gene3D" id="2.60.120.200">
    <property type="match status" value="1"/>
</dbReference>
<dbReference type="OrthoDB" id="192832at2759"/>
<dbReference type="GO" id="GO:0004553">
    <property type="term" value="F:hydrolase activity, hydrolyzing O-glycosyl compounds"/>
    <property type="evidence" value="ECO:0007669"/>
    <property type="project" value="InterPro"/>
</dbReference>
<feature type="domain" description="GH16" evidence="2">
    <location>
        <begin position="19"/>
        <end position="290"/>
    </location>
</feature>
<dbReference type="GO" id="GO:0030246">
    <property type="term" value="F:carbohydrate binding"/>
    <property type="evidence" value="ECO:0007669"/>
    <property type="project" value="UniProtKB-KW"/>
</dbReference>
<gene>
    <name evidence="3" type="ORF">BDV95DRAFT_496923</name>
</gene>
<sequence>MPSPSLLLSLGSALSAFSATAFAQTPPGYTLEDSYQGSEFLNGFDFFQGPAPSNGFATYLSREAAAIQRVTKMVGSDNYLGADYTTPLLARGTIGRGTVRVETKKSYNKGLFIIDIKHMPGGICGTWPSFWSLGSGTPPMNGEIDIVGNMNIANVNKFALHTDTACSVSSSDGNSGVQGSTNCAADSASGVLGCDVSSVQANTYGTGFNANGGGVYAMEWTSDSIKMWFFPRGGIPASILSESPDPATFGTPSANFQGACNIDQKFIDHRFIFDLNFCGDGVGSAGAAYDRSGCPRYAGISAGESCKKFIAENPSALRNAYWQISYFKTFK</sequence>
<dbReference type="PANTHER" id="PTHR10963">
    <property type="entry name" value="GLYCOSYL HYDROLASE-RELATED"/>
    <property type="match status" value="1"/>
</dbReference>
<feature type="chain" id="PRO_5028872426" evidence="1">
    <location>
        <begin position="24"/>
        <end position="331"/>
    </location>
</feature>
<dbReference type="PANTHER" id="PTHR10963:SF24">
    <property type="entry name" value="GLYCOSIDASE C21B10.07-RELATED"/>
    <property type="match status" value="1"/>
</dbReference>
<protein>
    <submittedName>
        <fullName evidence="3">Concanavalin A-like lectin/glucanase domain-containing protein</fullName>
    </submittedName>
</protein>
<name>A0A7C8M6Q0_9PLEO</name>
<dbReference type="Proteomes" id="UP000481861">
    <property type="component" value="Unassembled WGS sequence"/>
</dbReference>
<dbReference type="InterPro" id="IPR013320">
    <property type="entry name" value="ConA-like_dom_sf"/>
</dbReference>
<dbReference type="InterPro" id="IPR000757">
    <property type="entry name" value="Beta-glucanase-like"/>
</dbReference>
<reference evidence="3 4" key="1">
    <citation type="submission" date="2020-01" db="EMBL/GenBank/DDBJ databases">
        <authorList>
            <consortium name="DOE Joint Genome Institute"/>
            <person name="Haridas S."/>
            <person name="Albert R."/>
            <person name="Binder M."/>
            <person name="Bloem J."/>
            <person name="Labutti K."/>
            <person name="Salamov A."/>
            <person name="Andreopoulos B."/>
            <person name="Baker S.E."/>
            <person name="Barry K."/>
            <person name="Bills G."/>
            <person name="Bluhm B.H."/>
            <person name="Cannon C."/>
            <person name="Castanera R."/>
            <person name="Culley D.E."/>
            <person name="Daum C."/>
            <person name="Ezra D."/>
            <person name="Gonzalez J.B."/>
            <person name="Henrissat B."/>
            <person name="Kuo A."/>
            <person name="Liang C."/>
            <person name="Lipzen A."/>
            <person name="Lutzoni F."/>
            <person name="Magnuson J."/>
            <person name="Mondo S."/>
            <person name="Nolan M."/>
            <person name="Ohm R."/>
            <person name="Pangilinan J."/>
            <person name="Park H.-J.H."/>
            <person name="Ramirez L."/>
            <person name="Alfaro M."/>
            <person name="Sun H."/>
            <person name="Tritt A."/>
            <person name="Yoshinaga Y."/>
            <person name="Zwiers L.-H.L."/>
            <person name="Turgeon B.G."/>
            <person name="Goodwin S.B."/>
            <person name="Spatafora J.W."/>
            <person name="Crous P.W."/>
            <person name="Grigoriev I.V."/>
        </authorList>
    </citation>
    <scope>NUCLEOTIDE SEQUENCE [LARGE SCALE GENOMIC DNA]</scope>
    <source>
        <strain evidence="3 4">CBS 611.86</strain>
    </source>
</reference>
<organism evidence="3 4">
    <name type="scientific">Massariosphaeria phaeospora</name>
    <dbReference type="NCBI Taxonomy" id="100035"/>
    <lineage>
        <taxon>Eukaryota</taxon>
        <taxon>Fungi</taxon>
        <taxon>Dikarya</taxon>
        <taxon>Ascomycota</taxon>
        <taxon>Pezizomycotina</taxon>
        <taxon>Dothideomycetes</taxon>
        <taxon>Pleosporomycetidae</taxon>
        <taxon>Pleosporales</taxon>
        <taxon>Pleosporales incertae sedis</taxon>
        <taxon>Massariosphaeria</taxon>
    </lineage>
</organism>
<keyword evidence="1" id="KW-0732">Signal</keyword>
<feature type="non-terminal residue" evidence="3">
    <location>
        <position position="331"/>
    </location>
</feature>
<accession>A0A7C8M6Q0</accession>
<dbReference type="InterPro" id="IPR050546">
    <property type="entry name" value="Glycosyl_Hydrlase_16"/>
</dbReference>
<dbReference type="AlphaFoldDB" id="A0A7C8M6Q0"/>
<keyword evidence="3" id="KW-0430">Lectin</keyword>
<dbReference type="GO" id="GO:0009251">
    <property type="term" value="P:glucan catabolic process"/>
    <property type="evidence" value="ECO:0007669"/>
    <property type="project" value="TreeGrafter"/>
</dbReference>
<proteinExistence type="predicted"/>
<evidence type="ECO:0000256" key="1">
    <source>
        <dbReference type="SAM" id="SignalP"/>
    </source>
</evidence>
<dbReference type="PROSITE" id="PS51762">
    <property type="entry name" value="GH16_2"/>
    <property type="match status" value="1"/>
</dbReference>
<comment type="caution">
    <text evidence="3">The sequence shown here is derived from an EMBL/GenBank/DDBJ whole genome shotgun (WGS) entry which is preliminary data.</text>
</comment>
<feature type="signal peptide" evidence="1">
    <location>
        <begin position="1"/>
        <end position="23"/>
    </location>
</feature>